<sequence>MEIKIISTEIIKPSSPTPAHLRTHKFFLPDNFVASDYFPVIYCYSGQSKNTIKISRHLKTSLSKTLSYFYPLAGQLKDGVSTDCNDYGVTFIETEVVVANLSEILRKKDNDMLKQLLPLKGNMQAIPTTYHTNVVVQVNYFGCGGIAISTCFTHSIVDGSATAYFIKSWAEVARGADDIKNVIVDYSSIYPPYDAITSMKSLYEQNHFNPTEIVAKNFIFDARKITALKENIGKGPYLDHPTRLEAIATLISGALIKNIDKEMDEFTAKQLVLVIAINLRDKVNPPLPPQCLGSLVTVAIAKLPIDNKAINYNLLAAKFRESVKNVVDQYRMDRHGGGLVEGLENSIVFNISDISKLPFYEADFGWGKPAWVSLVYENHKVASLKSTSDGEGVEALIGLPKEEMAKFEEDAEILFYTQSAVKRAKL</sequence>
<accession>A0ACC1XRM8</accession>
<evidence type="ECO:0000313" key="1">
    <source>
        <dbReference type="EMBL" id="KAJ4713821.1"/>
    </source>
</evidence>
<organism evidence="1 2">
    <name type="scientific">Melia azedarach</name>
    <name type="common">Chinaberry tree</name>
    <dbReference type="NCBI Taxonomy" id="155640"/>
    <lineage>
        <taxon>Eukaryota</taxon>
        <taxon>Viridiplantae</taxon>
        <taxon>Streptophyta</taxon>
        <taxon>Embryophyta</taxon>
        <taxon>Tracheophyta</taxon>
        <taxon>Spermatophyta</taxon>
        <taxon>Magnoliopsida</taxon>
        <taxon>eudicotyledons</taxon>
        <taxon>Gunneridae</taxon>
        <taxon>Pentapetalae</taxon>
        <taxon>rosids</taxon>
        <taxon>malvids</taxon>
        <taxon>Sapindales</taxon>
        <taxon>Meliaceae</taxon>
        <taxon>Melia</taxon>
    </lineage>
</organism>
<name>A0ACC1XRM8_MELAZ</name>
<reference evidence="1 2" key="1">
    <citation type="journal article" date="2023" name="Science">
        <title>Complex scaffold remodeling in plant triterpene biosynthesis.</title>
        <authorList>
            <person name="De La Pena R."/>
            <person name="Hodgson H."/>
            <person name="Liu J.C."/>
            <person name="Stephenson M.J."/>
            <person name="Martin A.C."/>
            <person name="Owen C."/>
            <person name="Harkess A."/>
            <person name="Leebens-Mack J."/>
            <person name="Jimenez L.E."/>
            <person name="Osbourn A."/>
            <person name="Sattely E.S."/>
        </authorList>
    </citation>
    <scope>NUCLEOTIDE SEQUENCE [LARGE SCALE GENOMIC DNA]</scope>
    <source>
        <strain evidence="2">cv. JPN11</strain>
        <tissue evidence="1">Leaf</tissue>
    </source>
</reference>
<evidence type="ECO:0000313" key="2">
    <source>
        <dbReference type="Proteomes" id="UP001164539"/>
    </source>
</evidence>
<proteinExistence type="predicted"/>
<keyword evidence="2" id="KW-1185">Reference proteome</keyword>
<protein>
    <submittedName>
        <fullName evidence="1">Vinorine synthase-like</fullName>
    </submittedName>
</protein>
<dbReference type="Proteomes" id="UP001164539">
    <property type="component" value="Chromosome 8"/>
</dbReference>
<gene>
    <name evidence="1" type="ORF">OWV82_015864</name>
</gene>
<comment type="caution">
    <text evidence="1">The sequence shown here is derived from an EMBL/GenBank/DDBJ whole genome shotgun (WGS) entry which is preliminary data.</text>
</comment>
<dbReference type="EMBL" id="CM051401">
    <property type="protein sequence ID" value="KAJ4713821.1"/>
    <property type="molecule type" value="Genomic_DNA"/>
</dbReference>